<evidence type="ECO:0000259" key="8">
    <source>
        <dbReference type="Pfam" id="PF13359"/>
    </source>
</evidence>
<evidence type="ECO:0000256" key="3">
    <source>
        <dbReference type="ARBA" id="ARBA00006958"/>
    </source>
</evidence>
<reference evidence="10" key="1">
    <citation type="submission" date="2025-08" db="UniProtKB">
        <authorList>
            <consortium name="RefSeq"/>
        </authorList>
    </citation>
    <scope>IDENTIFICATION</scope>
</reference>
<keyword evidence="4" id="KW-0540">Nuclease</keyword>
<dbReference type="Proteomes" id="UP001652625">
    <property type="component" value="Chromosome 07"/>
</dbReference>
<evidence type="ECO:0000313" key="10">
    <source>
        <dbReference type="RefSeq" id="XP_065657974.1"/>
    </source>
</evidence>
<gene>
    <name evidence="10" type="primary">LOC136082495</name>
</gene>
<evidence type="ECO:0000313" key="9">
    <source>
        <dbReference type="Proteomes" id="UP001652625"/>
    </source>
</evidence>
<accession>A0ABM4C8M5</accession>
<keyword evidence="5" id="KW-0479">Metal-binding</keyword>
<name>A0ABM4C8M5_HYDVU</name>
<dbReference type="InterPro" id="IPR027806">
    <property type="entry name" value="HARBI1_dom"/>
</dbReference>
<evidence type="ECO:0000256" key="2">
    <source>
        <dbReference type="ARBA" id="ARBA00004123"/>
    </source>
</evidence>
<comment type="similarity">
    <text evidence="3">Belongs to the HARBI1 family.</text>
</comment>
<keyword evidence="6" id="KW-0378">Hydrolase</keyword>
<dbReference type="PANTHER" id="PTHR22930">
    <property type="match status" value="1"/>
</dbReference>
<dbReference type="InterPro" id="IPR045249">
    <property type="entry name" value="HARBI1-like"/>
</dbReference>
<dbReference type="Pfam" id="PF13359">
    <property type="entry name" value="DDE_Tnp_4"/>
    <property type="match status" value="1"/>
</dbReference>
<evidence type="ECO:0000256" key="1">
    <source>
        <dbReference type="ARBA" id="ARBA00001968"/>
    </source>
</evidence>
<evidence type="ECO:0000256" key="6">
    <source>
        <dbReference type="ARBA" id="ARBA00022801"/>
    </source>
</evidence>
<evidence type="ECO:0000256" key="7">
    <source>
        <dbReference type="ARBA" id="ARBA00023242"/>
    </source>
</evidence>
<dbReference type="PANTHER" id="PTHR22930:SF269">
    <property type="entry name" value="NUCLEASE HARBI1-LIKE PROTEIN"/>
    <property type="match status" value="1"/>
</dbReference>
<protein>
    <submittedName>
        <fullName evidence="10">Uncharacterized protein LOC136082495</fullName>
    </submittedName>
</protein>
<evidence type="ECO:0000256" key="5">
    <source>
        <dbReference type="ARBA" id="ARBA00022723"/>
    </source>
</evidence>
<keyword evidence="9" id="KW-1185">Reference proteome</keyword>
<comment type="cofactor">
    <cofactor evidence="1">
        <name>a divalent metal cation</name>
        <dbReference type="ChEBI" id="CHEBI:60240"/>
    </cofactor>
</comment>
<dbReference type="GeneID" id="136082495"/>
<dbReference type="RefSeq" id="XP_065657974.1">
    <property type="nucleotide sequence ID" value="XM_065801902.1"/>
</dbReference>
<proteinExistence type="inferred from homology"/>
<sequence length="294" mass="33833">MVLESSNLVYILLFMYRTAPNSETEWEKIAHEFETRWQFPHCIGAIDGKHVQMFAPDRSGSSYFNYKKIHSIVLMAVCNAKYRFILVDIGDSGRQSDGSVYHNSQLGFAIENNILKIPKDSKMSNNSQKVLPYVFVADDAFGLKRHMMKPYAFKNLLIDKFVFNYRLSRARRVVENAFGIASSRFRVFHKPIIANVENVIAITKAVVALHHFLMTENINNNNNYCPSNYVDQDGPNRLQLGDWRKKAPTVNGLVINSKSNNYSDTAKKVRDSFKEFFNKEGTVDWQLNIVKQVK</sequence>
<organism evidence="9 10">
    <name type="scientific">Hydra vulgaris</name>
    <name type="common">Hydra</name>
    <name type="synonym">Hydra attenuata</name>
    <dbReference type="NCBI Taxonomy" id="6087"/>
    <lineage>
        <taxon>Eukaryota</taxon>
        <taxon>Metazoa</taxon>
        <taxon>Cnidaria</taxon>
        <taxon>Hydrozoa</taxon>
        <taxon>Hydroidolina</taxon>
        <taxon>Anthoathecata</taxon>
        <taxon>Aplanulata</taxon>
        <taxon>Hydridae</taxon>
        <taxon>Hydra</taxon>
    </lineage>
</organism>
<feature type="domain" description="DDE Tnp4" evidence="8">
    <location>
        <begin position="46"/>
        <end position="210"/>
    </location>
</feature>
<comment type="subcellular location">
    <subcellularLocation>
        <location evidence="2">Nucleus</location>
    </subcellularLocation>
</comment>
<evidence type="ECO:0000256" key="4">
    <source>
        <dbReference type="ARBA" id="ARBA00022722"/>
    </source>
</evidence>
<keyword evidence="7" id="KW-0539">Nucleus</keyword>